<dbReference type="AlphaFoldDB" id="A0ABD7NRD4"/>
<dbReference type="RefSeq" id="WP_130944948.1">
    <property type="nucleotide sequence ID" value="NZ_BQGY01000002.1"/>
</dbReference>
<reference evidence="2 3" key="1">
    <citation type="submission" date="2018-08" db="EMBL/GenBank/DDBJ databases">
        <authorList>
            <consortium name="Pathogen Informatics"/>
        </authorList>
    </citation>
    <scope>NUCLEOTIDE SEQUENCE [LARGE SCALE GENOMIC DNA]</scope>
    <source>
        <strain evidence="2 3">EuSCAPE_GR114</strain>
    </source>
</reference>
<organism evidence="2 3">
    <name type="scientific">Klebsiella pneumoniae</name>
    <dbReference type="NCBI Taxonomy" id="573"/>
    <lineage>
        <taxon>Bacteria</taxon>
        <taxon>Pseudomonadati</taxon>
        <taxon>Pseudomonadota</taxon>
        <taxon>Gammaproteobacteria</taxon>
        <taxon>Enterobacterales</taxon>
        <taxon>Enterobacteriaceae</taxon>
        <taxon>Klebsiella/Raoultella group</taxon>
        <taxon>Klebsiella</taxon>
        <taxon>Klebsiella pneumoniae complex</taxon>
    </lineage>
</organism>
<feature type="transmembrane region" description="Helical" evidence="1">
    <location>
        <begin position="7"/>
        <end position="25"/>
    </location>
</feature>
<accession>A0ABD7NRD4</accession>
<dbReference type="Proteomes" id="UP000259497">
    <property type="component" value="Unassembled WGS sequence"/>
</dbReference>
<keyword evidence="1" id="KW-0472">Membrane</keyword>
<evidence type="ECO:0008006" key="4">
    <source>
        <dbReference type="Google" id="ProtNLM"/>
    </source>
</evidence>
<sequence>MQLRLSPVIRIAGCAVSMLIFFYSVQRLVALKNKSEGTLIHCLSAFDSQVNNSRLQGKVTLYLYRGRGSLQISGDYISPAGVHTPVKLVSGMAYLTTGEDYHVRFTGNKTSFRGDDVPDEFSHLLPFSMTSEKVDYVYRLRQQNDGSYLIRQNGIPLLLCKKIPRR</sequence>
<evidence type="ECO:0000313" key="3">
    <source>
        <dbReference type="Proteomes" id="UP000259497"/>
    </source>
</evidence>
<keyword evidence="1" id="KW-0812">Transmembrane</keyword>
<protein>
    <recommendedName>
        <fullName evidence="4">FidL-like membrane protein</fullName>
    </recommendedName>
</protein>
<evidence type="ECO:0000313" key="2">
    <source>
        <dbReference type="EMBL" id="SVS26122.1"/>
    </source>
</evidence>
<evidence type="ECO:0000256" key="1">
    <source>
        <dbReference type="SAM" id="Phobius"/>
    </source>
</evidence>
<proteinExistence type="predicted"/>
<dbReference type="EMBL" id="UIXM01000007">
    <property type="protein sequence ID" value="SVS26122.1"/>
    <property type="molecule type" value="Genomic_DNA"/>
</dbReference>
<gene>
    <name evidence="2" type="ORF">SAMEA3649733_02808</name>
</gene>
<name>A0ABD7NRD4_KLEPN</name>
<keyword evidence="1" id="KW-1133">Transmembrane helix</keyword>
<comment type="caution">
    <text evidence="2">The sequence shown here is derived from an EMBL/GenBank/DDBJ whole genome shotgun (WGS) entry which is preliminary data.</text>
</comment>